<evidence type="ECO:0000313" key="7">
    <source>
        <dbReference type="Proteomes" id="UP000594688"/>
    </source>
</evidence>
<proteinExistence type="predicted"/>
<feature type="transmembrane region" description="Helical" evidence="4">
    <location>
        <begin position="378"/>
        <end position="403"/>
    </location>
</feature>
<feature type="coiled-coil region" evidence="2">
    <location>
        <begin position="785"/>
        <end position="848"/>
    </location>
</feature>
<dbReference type="NCBIfam" id="TIGR01760">
    <property type="entry name" value="tape_meas_TP901"/>
    <property type="match status" value="1"/>
</dbReference>
<dbReference type="AlphaFoldDB" id="A0A7T0BVL3"/>
<keyword evidence="4" id="KW-0472">Membrane</keyword>
<reference evidence="6 7" key="1">
    <citation type="submission" date="2020-02" db="EMBL/GenBank/DDBJ databases">
        <title>Genomic and physiological characterization of two novel Nitrospinaceae genera.</title>
        <authorList>
            <person name="Mueller A.J."/>
            <person name="Jung M.-Y."/>
            <person name="Strachan C.R."/>
            <person name="Herbold C.W."/>
            <person name="Kirkegaard R.H."/>
            <person name="Daims H."/>
        </authorList>
    </citation>
    <scope>NUCLEOTIDE SEQUENCE [LARGE SCALE GENOMIC DNA]</scope>
    <source>
        <strain evidence="6">EB</strain>
    </source>
</reference>
<feature type="coiled-coil region" evidence="2">
    <location>
        <begin position="459"/>
        <end position="640"/>
    </location>
</feature>
<keyword evidence="2" id="KW-0175">Coiled coil</keyword>
<gene>
    <name evidence="6" type="ORF">G3M70_07310</name>
</gene>
<dbReference type="InterPro" id="IPR010090">
    <property type="entry name" value="Phage_tape_meas"/>
</dbReference>
<accession>A0A7T0BVL3</accession>
<feature type="transmembrane region" description="Helical" evidence="4">
    <location>
        <begin position="410"/>
        <end position="435"/>
    </location>
</feature>
<name>A0A7T0BVL3_9BACT</name>
<dbReference type="EMBL" id="CP048685">
    <property type="protein sequence ID" value="QPJ61703.1"/>
    <property type="molecule type" value="Genomic_DNA"/>
</dbReference>
<feature type="compositionally biased region" description="Gly residues" evidence="3">
    <location>
        <begin position="898"/>
        <end position="909"/>
    </location>
</feature>
<feature type="domain" description="Phage tail tape measure protein" evidence="5">
    <location>
        <begin position="94"/>
        <end position="274"/>
    </location>
</feature>
<dbReference type="Pfam" id="PF10145">
    <property type="entry name" value="PhageMin_Tail"/>
    <property type="match status" value="1"/>
</dbReference>
<feature type="compositionally biased region" description="Basic and acidic residues" evidence="3">
    <location>
        <begin position="883"/>
        <end position="894"/>
    </location>
</feature>
<keyword evidence="1" id="KW-1188">Viral release from host cell</keyword>
<evidence type="ECO:0000313" key="6">
    <source>
        <dbReference type="EMBL" id="QPJ61703.1"/>
    </source>
</evidence>
<dbReference type="PANTHER" id="PTHR37813:SF1">
    <property type="entry name" value="FELS-2 PROPHAGE PROTEIN"/>
    <property type="match status" value="1"/>
</dbReference>
<evidence type="ECO:0000256" key="1">
    <source>
        <dbReference type="ARBA" id="ARBA00022612"/>
    </source>
</evidence>
<organism evidence="6 7">
    <name type="scientific">Candidatus Nitronauta litoralis</name>
    <dbReference type="NCBI Taxonomy" id="2705533"/>
    <lineage>
        <taxon>Bacteria</taxon>
        <taxon>Pseudomonadati</taxon>
        <taxon>Nitrospinota/Tectimicrobiota group</taxon>
        <taxon>Nitrospinota</taxon>
        <taxon>Nitrospinia</taxon>
        <taxon>Nitrospinales</taxon>
        <taxon>Nitrospinaceae</taxon>
        <taxon>Candidatus Nitronauta</taxon>
    </lineage>
</organism>
<evidence type="ECO:0000256" key="3">
    <source>
        <dbReference type="SAM" id="MobiDB-lite"/>
    </source>
</evidence>
<dbReference type="KEGG" id="nli:G3M70_07310"/>
<keyword evidence="4" id="KW-0812">Transmembrane</keyword>
<evidence type="ECO:0000256" key="4">
    <source>
        <dbReference type="SAM" id="Phobius"/>
    </source>
</evidence>
<evidence type="ECO:0000259" key="5">
    <source>
        <dbReference type="Pfam" id="PF10145"/>
    </source>
</evidence>
<dbReference type="Proteomes" id="UP000594688">
    <property type="component" value="Chromosome"/>
</dbReference>
<protein>
    <submittedName>
        <fullName evidence="6">Phage tail tape measure protein</fullName>
    </submittedName>
</protein>
<feature type="region of interest" description="Disordered" evidence="3">
    <location>
        <begin position="883"/>
        <end position="910"/>
    </location>
</feature>
<dbReference type="PANTHER" id="PTHR37813">
    <property type="entry name" value="FELS-2 PROPHAGE PROTEIN"/>
    <property type="match status" value="1"/>
</dbReference>
<sequence>MADKAAELSIIMRAKDQATKIIRPIQKQLLRLRAFARDNAAEIARVGKAALATSAAAGVLFTAGIVQAANFQQSMADVNAIVNATPGDLQKISASAREMGATTAFAASEAATAQFLLAQSGQKTGEIIETLPAVIALASAQSLDLAFATTVVTDALGQFQLQADQSARVSNVLAAATSNSKTNLSQLQLAMRQSAPIAASLGLSIEQTVGALAGFAQGGTKGEQAGTKLRTVISRLIAPAGEAAEILEKNGISAFNAQGEFLSFVDILKQFEAANLSAADIVRVFGEEGGPGLVTLLSVGSAEVDRLTNAITGTNEAARQAKARLDSLAGDFKILKSAVEEALISIGEFLLPVLRGLVTIVNKVVDIFNSLPKPIQQFIVVVGLAVTAATALVAVGALLFAVLSPLIAAFGGIAAAVTGLGITLIALTGFFAAFIDVVIGLGNNLTGMGTKTDDVTDALNKMNKKVADTREESKNLREEIEKVKQQNEELKKTQDKLNSPEHLEAVKKIKGQLAEEQKTVEELKKELEKVKEVREGLLEVTEAETKAIEKNTDAVKQAVVEEKRLAAEKERLKEKMEAEKKAAQELDRAFSTLGIQNLTKEAEDLNKAFETIQQSGTVSGEDTERAYEALQLRLEELTDTSNVYRDGLQQELDVLQRRRAIVADALQGEIAARQAVEQMLQRNVEAQERSVQKIKEFKNQINQIAVGREDILFEVSIKGLDNPEKLQARIQKVARDASVINAGGDDISKKVSSFQKLIDMNATFIRQSEAGSQNEKAALAIDLQLRNQQQNLIQKQTKSEEQNQQNLQSQSDQLLTVKDNAIAALEPLQQIDEAIKNLKLEIDTKSLDEAVKKAQKTREKFESTFGKPITQIVKVVEQTGKASKEAVKKTDASKSDGASGGGKSSGGSGEAEASFAVGVRNVPRNMLAQLHKGEAVLNRDTARNFRAGAFKGAGASFGDININLPPGATIDRNTVRRFIIPELKKAGLKNAFGPGRK</sequence>
<evidence type="ECO:0000256" key="2">
    <source>
        <dbReference type="SAM" id="Coils"/>
    </source>
</evidence>
<keyword evidence="4" id="KW-1133">Transmembrane helix</keyword>